<dbReference type="GO" id="GO:0012505">
    <property type="term" value="C:endomembrane system"/>
    <property type="evidence" value="ECO:0007669"/>
    <property type="project" value="UniProtKB-SubCell"/>
</dbReference>
<accession>A0A8J2ULU6</accession>
<comment type="caution">
    <text evidence="6">The sequence shown here is derived from an EMBL/GenBank/DDBJ whole genome shotgun (WGS) entry which is preliminary data.</text>
</comment>
<dbReference type="RefSeq" id="WP_188395016.1">
    <property type="nucleotide sequence ID" value="NZ_BMCG01000002.1"/>
</dbReference>
<feature type="transmembrane region" description="Helical" evidence="5">
    <location>
        <begin position="216"/>
        <end position="238"/>
    </location>
</feature>
<reference evidence="6" key="1">
    <citation type="journal article" date="2014" name="Int. J. Syst. Evol. Microbiol.">
        <title>Complete genome sequence of Corynebacterium casei LMG S-19264T (=DSM 44701T), isolated from a smear-ripened cheese.</title>
        <authorList>
            <consortium name="US DOE Joint Genome Institute (JGI-PGF)"/>
            <person name="Walter F."/>
            <person name="Albersmeier A."/>
            <person name="Kalinowski J."/>
            <person name="Ruckert C."/>
        </authorList>
    </citation>
    <scope>NUCLEOTIDE SEQUENCE</scope>
    <source>
        <strain evidence="6">CCM 7086</strain>
    </source>
</reference>
<dbReference type="PANTHER" id="PTHR31851">
    <property type="entry name" value="FE(2+)/MN(2+) TRANSPORTER PCL1"/>
    <property type="match status" value="1"/>
</dbReference>
<reference evidence="6" key="2">
    <citation type="submission" date="2020-09" db="EMBL/GenBank/DDBJ databases">
        <authorList>
            <person name="Sun Q."/>
            <person name="Sedlacek I."/>
        </authorList>
    </citation>
    <scope>NUCLEOTIDE SEQUENCE</scope>
    <source>
        <strain evidence="6">CCM 7086</strain>
    </source>
</reference>
<evidence type="ECO:0008006" key="8">
    <source>
        <dbReference type="Google" id="ProtNLM"/>
    </source>
</evidence>
<sequence>MNPLIPHITPVTAPPHSESHVGNRIGWLRAAVLGANDGIISTACLLLGVAASGASATQMLTAGIAALAAGAMSMAVGEYVSVSSQADAERAELDLERREIAARPEAEHRELAAIYVSRGLEPALAEQVATQLMAKDALDAHAREELGLNAITAARPTQAALASALAFSSGSALPLLIAITSPAGATIPVLAVVSLLSLVLLGALAARAGNAPMLRAAVRVGSLGALAMVITSGIGWLVGVSV</sequence>
<dbReference type="GO" id="GO:0005384">
    <property type="term" value="F:manganese ion transmembrane transporter activity"/>
    <property type="evidence" value="ECO:0007669"/>
    <property type="project" value="InterPro"/>
</dbReference>
<feature type="transmembrane region" description="Helical" evidence="5">
    <location>
        <begin position="159"/>
        <end position="179"/>
    </location>
</feature>
<proteinExistence type="predicted"/>
<keyword evidence="2 5" id="KW-0812">Transmembrane</keyword>
<dbReference type="Pfam" id="PF01988">
    <property type="entry name" value="VIT1"/>
    <property type="match status" value="1"/>
</dbReference>
<dbReference type="GO" id="GO:0030026">
    <property type="term" value="P:intracellular manganese ion homeostasis"/>
    <property type="evidence" value="ECO:0007669"/>
    <property type="project" value="InterPro"/>
</dbReference>
<evidence type="ECO:0000256" key="5">
    <source>
        <dbReference type="SAM" id="Phobius"/>
    </source>
</evidence>
<evidence type="ECO:0000256" key="4">
    <source>
        <dbReference type="ARBA" id="ARBA00023136"/>
    </source>
</evidence>
<comment type="subcellular location">
    <subcellularLocation>
        <location evidence="1">Endomembrane system</location>
        <topology evidence="1">Multi-pass membrane protein</topology>
    </subcellularLocation>
</comment>
<dbReference type="EMBL" id="BMCG01000002">
    <property type="protein sequence ID" value="GGC02049.1"/>
    <property type="molecule type" value="Genomic_DNA"/>
</dbReference>
<protein>
    <recommendedName>
        <fullName evidence="8">VIT family protein</fullName>
    </recommendedName>
</protein>
<dbReference type="CDD" id="cd02432">
    <property type="entry name" value="Nodulin-21_like_1"/>
    <property type="match status" value="1"/>
</dbReference>
<dbReference type="InterPro" id="IPR008217">
    <property type="entry name" value="Ccc1_fam"/>
</dbReference>
<feature type="transmembrane region" description="Helical" evidence="5">
    <location>
        <begin position="185"/>
        <end position="204"/>
    </location>
</feature>
<dbReference type="AlphaFoldDB" id="A0A8J2ULU6"/>
<evidence type="ECO:0000256" key="2">
    <source>
        <dbReference type="ARBA" id="ARBA00022692"/>
    </source>
</evidence>
<evidence type="ECO:0000256" key="3">
    <source>
        <dbReference type="ARBA" id="ARBA00022989"/>
    </source>
</evidence>
<keyword evidence="3 5" id="KW-1133">Transmembrane helix</keyword>
<organism evidence="6 7">
    <name type="scientific">Oxalicibacterium flavum</name>
    <dbReference type="NCBI Taxonomy" id="179467"/>
    <lineage>
        <taxon>Bacteria</taxon>
        <taxon>Pseudomonadati</taxon>
        <taxon>Pseudomonadota</taxon>
        <taxon>Betaproteobacteria</taxon>
        <taxon>Burkholderiales</taxon>
        <taxon>Oxalobacteraceae</taxon>
        <taxon>Oxalicibacterium</taxon>
    </lineage>
</organism>
<dbReference type="Proteomes" id="UP000620266">
    <property type="component" value="Unassembled WGS sequence"/>
</dbReference>
<evidence type="ECO:0000313" key="6">
    <source>
        <dbReference type="EMBL" id="GGC02049.1"/>
    </source>
</evidence>
<gene>
    <name evidence="6" type="ORF">GCM10007205_09100</name>
</gene>
<keyword evidence="7" id="KW-1185">Reference proteome</keyword>
<name>A0A8J2ULU6_9BURK</name>
<evidence type="ECO:0000313" key="7">
    <source>
        <dbReference type="Proteomes" id="UP000620266"/>
    </source>
</evidence>
<evidence type="ECO:0000256" key="1">
    <source>
        <dbReference type="ARBA" id="ARBA00004127"/>
    </source>
</evidence>
<keyword evidence="4 5" id="KW-0472">Membrane</keyword>